<feature type="compositionally biased region" description="Basic residues" evidence="1">
    <location>
        <begin position="746"/>
        <end position="759"/>
    </location>
</feature>
<feature type="region of interest" description="Disordered" evidence="1">
    <location>
        <begin position="341"/>
        <end position="374"/>
    </location>
</feature>
<feature type="compositionally biased region" description="Polar residues" evidence="1">
    <location>
        <begin position="137"/>
        <end position="146"/>
    </location>
</feature>
<sequence length="796" mass="86830">MASKGAANISMEGKLGRSDGRDGRDASRWHTYRRCPGRKYSQTLERAPAEVGCSGESATSTVTGNGAVHEMPVAQTRRWQLRARISECGRPGYQFTFGAHRQHPPPQVGSGSSFAVDKRVGQKARSGEERGLETSSRHATSTTGVLRSSRHSLEREACMEQACMGCTAAGISGTLDCMAGLAWQVDLGPLWEAGVWAVGTQRCWRRRMSQLMCGMDGTTSRVFLDSAHGAGWSALSESFQQGRWVGGWMGGWVGGGGLAVTERRTGAVEWSLLVGVYEYRTGGLQQSRLGHDGGFGDGCRAADGANVDTLDGRRRRRGREQRAGAGAMDVGVAVAAGVVSVQGHSPPLGTPHASPVRRSPGAERRRSPGADQTQMQMQMLASPAQVQMFASSQPSTAATIPHPTQCLGQGYNSSGPPAMSLRQSPGCRRGASAHGVQTRPSSSLVAGCASPIDPLRLRSRAPTTYEQHPLLPMVHHVDTSIAFLHRDTSIAFLHRDTSIAFMHHVLARALLNAPSHRLASARSDANVRQRWCFAVAADVIAITPGSLRRFFQNADRSHLHIRLTSASRPILDPLVHASEQHGRISAPIAIRVRLWSHPSRHSNKGKAYIAAEPCAGSNSAVDYATLRLLYLVHNRHVGQNVRNSIRRENIKAKVVQHFSSSRGTLMGGLQVWLRLPERGAPPWRAHRDCAASPPPSNHNSTTPTHPFNINKALTIQVAFTALEDKTPLLSRRRPQRFSRVDDANKHLKYLRPRRRRRRTTLQTQHTSLLESPSLPGSPQEPNRRVLELGRQTMSQR</sequence>
<feature type="compositionally biased region" description="Basic and acidic residues" evidence="1">
    <location>
        <begin position="116"/>
        <end position="136"/>
    </location>
</feature>
<evidence type="ECO:0000313" key="2">
    <source>
        <dbReference type="EMBL" id="KAF9737933.1"/>
    </source>
</evidence>
<keyword evidence="3" id="KW-1185">Reference proteome</keyword>
<dbReference type="EMBL" id="WJXW01000003">
    <property type="protein sequence ID" value="KAF9737933.1"/>
    <property type="molecule type" value="Genomic_DNA"/>
</dbReference>
<dbReference type="Proteomes" id="UP000756921">
    <property type="component" value="Unassembled WGS sequence"/>
</dbReference>
<reference evidence="2" key="1">
    <citation type="journal article" date="2020" name="Mol. Plant Microbe Interact.">
        <title>Genome Sequence of the Biocontrol Agent Coniothyrium minitans strain Conio (IMI 134523).</title>
        <authorList>
            <person name="Patel D."/>
            <person name="Shittu T.A."/>
            <person name="Baroncelli R."/>
            <person name="Muthumeenakshi S."/>
            <person name="Osborne T.H."/>
            <person name="Janganan T.K."/>
            <person name="Sreenivasaprasad S."/>
        </authorList>
    </citation>
    <scope>NUCLEOTIDE SEQUENCE</scope>
    <source>
        <strain evidence="2">Conio</strain>
    </source>
</reference>
<feature type="region of interest" description="Disordered" evidence="1">
    <location>
        <begin position="684"/>
        <end position="705"/>
    </location>
</feature>
<evidence type="ECO:0000313" key="3">
    <source>
        <dbReference type="Proteomes" id="UP000756921"/>
    </source>
</evidence>
<feature type="compositionally biased region" description="Low complexity" evidence="1">
    <location>
        <begin position="767"/>
        <end position="780"/>
    </location>
</feature>
<proteinExistence type="predicted"/>
<evidence type="ECO:0000256" key="1">
    <source>
        <dbReference type="SAM" id="MobiDB-lite"/>
    </source>
</evidence>
<feature type="compositionally biased region" description="Basic and acidic residues" evidence="1">
    <location>
        <begin position="14"/>
        <end position="28"/>
    </location>
</feature>
<feature type="region of interest" description="Disordered" evidence="1">
    <location>
        <begin position="733"/>
        <end position="796"/>
    </location>
</feature>
<organism evidence="2 3">
    <name type="scientific">Paraphaeosphaeria minitans</name>
    <dbReference type="NCBI Taxonomy" id="565426"/>
    <lineage>
        <taxon>Eukaryota</taxon>
        <taxon>Fungi</taxon>
        <taxon>Dikarya</taxon>
        <taxon>Ascomycota</taxon>
        <taxon>Pezizomycotina</taxon>
        <taxon>Dothideomycetes</taxon>
        <taxon>Pleosporomycetidae</taxon>
        <taxon>Pleosporales</taxon>
        <taxon>Massarineae</taxon>
        <taxon>Didymosphaeriaceae</taxon>
        <taxon>Paraphaeosphaeria</taxon>
    </lineage>
</organism>
<feature type="region of interest" description="Disordered" evidence="1">
    <location>
        <begin position="99"/>
        <end position="146"/>
    </location>
</feature>
<feature type="compositionally biased region" description="Polar residues" evidence="1">
    <location>
        <begin position="406"/>
        <end position="415"/>
    </location>
</feature>
<gene>
    <name evidence="2" type="ORF">PMIN01_03216</name>
</gene>
<feature type="region of interest" description="Disordered" evidence="1">
    <location>
        <begin position="396"/>
        <end position="445"/>
    </location>
</feature>
<comment type="caution">
    <text evidence="2">The sequence shown here is derived from an EMBL/GenBank/DDBJ whole genome shotgun (WGS) entry which is preliminary data.</text>
</comment>
<feature type="region of interest" description="Disordered" evidence="1">
    <location>
        <begin position="1"/>
        <end position="28"/>
    </location>
</feature>
<protein>
    <submittedName>
        <fullName evidence="2">Uncharacterized protein</fullName>
    </submittedName>
</protein>
<accession>A0A9P6KSK4</accession>
<name>A0A9P6KSK4_9PLEO</name>
<dbReference type="AlphaFoldDB" id="A0A9P6KSK4"/>